<feature type="transmembrane region" description="Helical" evidence="7">
    <location>
        <begin position="198"/>
        <end position="217"/>
    </location>
</feature>
<dbReference type="GO" id="GO:0012505">
    <property type="term" value="C:endomembrane system"/>
    <property type="evidence" value="ECO:0007669"/>
    <property type="project" value="UniProtKB-SubCell"/>
</dbReference>
<keyword evidence="3 6" id="KW-0812">Transmembrane</keyword>
<name>A0A6G8F1A7_9BACT</name>
<dbReference type="PANTHER" id="PTHR43507">
    <property type="entry name" value="NADH-UBIQUINONE OXIDOREDUCTASE CHAIN 4"/>
    <property type="match status" value="1"/>
</dbReference>
<dbReference type="GO" id="GO:0015990">
    <property type="term" value="P:electron transport coupled proton transport"/>
    <property type="evidence" value="ECO:0007669"/>
    <property type="project" value="TreeGrafter"/>
</dbReference>
<dbReference type="NCBIfam" id="TIGR01972">
    <property type="entry name" value="NDH_I_M"/>
    <property type="match status" value="1"/>
</dbReference>
<feature type="transmembrane region" description="Helical" evidence="7">
    <location>
        <begin position="262"/>
        <end position="283"/>
    </location>
</feature>
<evidence type="ECO:0000256" key="6">
    <source>
        <dbReference type="RuleBase" id="RU000320"/>
    </source>
</evidence>
<feature type="transmembrane region" description="Helical" evidence="7">
    <location>
        <begin position="49"/>
        <end position="67"/>
    </location>
</feature>
<feature type="transmembrane region" description="Helical" evidence="7">
    <location>
        <begin position="445"/>
        <end position="464"/>
    </location>
</feature>
<evidence type="ECO:0000256" key="7">
    <source>
        <dbReference type="SAM" id="Phobius"/>
    </source>
</evidence>
<dbReference type="GO" id="GO:0016020">
    <property type="term" value="C:membrane"/>
    <property type="evidence" value="ECO:0007669"/>
    <property type="project" value="UniProtKB-SubCell"/>
</dbReference>
<dbReference type="Pfam" id="PF00361">
    <property type="entry name" value="Proton_antipo_M"/>
    <property type="match status" value="1"/>
</dbReference>
<sequence>MLLGLWLARNVNQVRGVMVAGSVCLLALSAWLTLDFISQRAAGNTAEMLHTYSVVWFAPLNIAYAVGVDGISVVMLLLSSIIVFTGTFASWKLQPLTKEFFLWFTLLSTGVYGFFISIDLFTMFMFYEVALIPMYLLIGYWGSGRKEYAAMKLTLMLMGGSALIIIGLIGIYFFNGATTMNVLEIAHAHAIPAAVQKALFPFVFIGFGVLGALFPFHTWSPIGHGCAPTSVSMLHAGVLMKLGGYGCFRIAMFLLPQAAHDLAWIFLILTTISVVYGAFSACVQTDLKFINAYSSVSHCGLVLFALLMMTETSCTGAILQMLSHGLMTALFFALIGMIYGRTHTRDIRELGGLMKIMPFLSVGYVIAGLANLGLPGFSGFIAEMTIFVGSFENADTFHRCCTIIACTSIVVTAVYILRTVGFILFEKVTNPHFEELTDATWDEKFAVCCLIFCVAALGSFPLWASDAILNGVTPILQNLAAM</sequence>
<keyword evidence="5 7" id="KW-0472">Membrane</keyword>
<comment type="similarity">
    <text evidence="2">Belongs to the complex I subunit 4 family.</text>
</comment>
<evidence type="ECO:0000256" key="2">
    <source>
        <dbReference type="ARBA" id="ARBA00009025"/>
    </source>
</evidence>
<evidence type="ECO:0000259" key="8">
    <source>
        <dbReference type="Pfam" id="PF00361"/>
    </source>
</evidence>
<dbReference type="GO" id="GO:0048039">
    <property type="term" value="F:ubiquinone binding"/>
    <property type="evidence" value="ECO:0007669"/>
    <property type="project" value="TreeGrafter"/>
</dbReference>
<evidence type="ECO:0000256" key="4">
    <source>
        <dbReference type="ARBA" id="ARBA00022989"/>
    </source>
</evidence>
<feature type="transmembrane region" description="Helical" evidence="7">
    <location>
        <begin position="402"/>
        <end position="425"/>
    </location>
</feature>
<feature type="domain" description="NADH:quinone oxidoreductase/Mrp antiporter transmembrane" evidence="8">
    <location>
        <begin position="118"/>
        <end position="397"/>
    </location>
</feature>
<evidence type="ECO:0000313" key="9">
    <source>
        <dbReference type="EMBL" id="QIM10074.1"/>
    </source>
</evidence>
<feature type="transmembrane region" description="Helical" evidence="7">
    <location>
        <begin position="238"/>
        <end position="256"/>
    </location>
</feature>
<feature type="transmembrane region" description="Helical" evidence="7">
    <location>
        <begin position="73"/>
        <end position="93"/>
    </location>
</feature>
<dbReference type="GO" id="GO:0003954">
    <property type="term" value="F:NADH dehydrogenase activity"/>
    <property type="evidence" value="ECO:0007669"/>
    <property type="project" value="TreeGrafter"/>
</dbReference>
<dbReference type="GO" id="GO:0008137">
    <property type="term" value="F:NADH dehydrogenase (ubiquinone) activity"/>
    <property type="evidence" value="ECO:0007669"/>
    <property type="project" value="InterPro"/>
</dbReference>
<feature type="transmembrane region" description="Helical" evidence="7">
    <location>
        <begin position="321"/>
        <end position="339"/>
    </location>
</feature>
<dbReference type="GO" id="GO:0042773">
    <property type="term" value="P:ATP synthesis coupled electron transport"/>
    <property type="evidence" value="ECO:0007669"/>
    <property type="project" value="InterPro"/>
</dbReference>
<dbReference type="AlphaFoldDB" id="A0A6G8F1A7"/>
<feature type="transmembrane region" description="Helical" evidence="7">
    <location>
        <begin position="100"/>
        <end position="118"/>
    </location>
</feature>
<dbReference type="InterPro" id="IPR003918">
    <property type="entry name" value="NADH_UbQ_OxRdtase"/>
</dbReference>
<organism evidence="9">
    <name type="scientific">uncultured Prevotella sp</name>
    <dbReference type="NCBI Taxonomy" id="159272"/>
    <lineage>
        <taxon>Bacteria</taxon>
        <taxon>Pseudomonadati</taxon>
        <taxon>Bacteroidota</taxon>
        <taxon>Bacteroidia</taxon>
        <taxon>Bacteroidales</taxon>
        <taxon>Prevotellaceae</taxon>
        <taxon>Prevotella</taxon>
        <taxon>environmental samples</taxon>
    </lineage>
</organism>
<dbReference type="PANTHER" id="PTHR43507:SF4">
    <property type="entry name" value="PROTON-TRANSLOCATING NADH-QUINONE OXIDOREDUCTASE, CHAIN M"/>
    <property type="match status" value="1"/>
</dbReference>
<feature type="transmembrane region" description="Helical" evidence="7">
    <location>
        <begin position="290"/>
        <end position="309"/>
    </location>
</feature>
<proteinExistence type="inferred from homology"/>
<evidence type="ECO:0000256" key="5">
    <source>
        <dbReference type="ARBA" id="ARBA00023136"/>
    </source>
</evidence>
<protein>
    <submittedName>
        <fullName evidence="9">NADH dehydrogenase subunit M</fullName>
    </submittedName>
</protein>
<evidence type="ECO:0000256" key="3">
    <source>
        <dbReference type="ARBA" id="ARBA00022692"/>
    </source>
</evidence>
<comment type="subcellular location">
    <subcellularLocation>
        <location evidence="1">Endomembrane system</location>
        <topology evidence="1">Multi-pass membrane protein</topology>
    </subcellularLocation>
    <subcellularLocation>
        <location evidence="6">Membrane</location>
        <topology evidence="6">Multi-pass membrane protein</topology>
    </subcellularLocation>
</comment>
<reference evidence="9" key="1">
    <citation type="journal article" date="2020" name="J. ISSAAS">
        <title>Lactobacilli and other gastrointestinal microbiota of Peromyscus leucopus, reservoir host for agents of Lyme disease and other zoonoses in North America.</title>
        <authorList>
            <person name="Milovic A."/>
            <person name="Bassam K."/>
            <person name="Shao H."/>
            <person name="Chatzistamou I."/>
            <person name="Tufts D.M."/>
            <person name="Diuk-Wasser M."/>
            <person name="Barbour A.G."/>
        </authorList>
    </citation>
    <scope>NUCLEOTIDE SEQUENCE</scope>
    <source>
        <strain evidence="9">LL70</strain>
    </source>
</reference>
<feature type="transmembrane region" description="Helical" evidence="7">
    <location>
        <begin position="16"/>
        <end position="37"/>
    </location>
</feature>
<dbReference type="InterPro" id="IPR001750">
    <property type="entry name" value="ND/Mrp_TM"/>
</dbReference>
<dbReference type="EMBL" id="MN990733">
    <property type="protein sequence ID" value="QIM10074.1"/>
    <property type="molecule type" value="Genomic_DNA"/>
</dbReference>
<accession>A0A6G8F1A7</accession>
<dbReference type="InterPro" id="IPR010227">
    <property type="entry name" value="NADH_Q_OxRdtase_chainM/4"/>
</dbReference>
<keyword evidence="4 7" id="KW-1133">Transmembrane helix</keyword>
<feature type="transmembrane region" description="Helical" evidence="7">
    <location>
        <begin position="153"/>
        <end position="174"/>
    </location>
</feature>
<dbReference type="PRINTS" id="PR01437">
    <property type="entry name" value="NUOXDRDTASE4"/>
</dbReference>
<evidence type="ECO:0000256" key="1">
    <source>
        <dbReference type="ARBA" id="ARBA00004127"/>
    </source>
</evidence>
<feature type="transmembrane region" description="Helical" evidence="7">
    <location>
        <begin position="359"/>
        <end position="382"/>
    </location>
</feature>
<feature type="transmembrane region" description="Helical" evidence="7">
    <location>
        <begin position="124"/>
        <end position="141"/>
    </location>
</feature>
<gene>
    <name evidence="9" type="ORF">Prevot485_1730</name>
</gene>